<evidence type="ECO:0000313" key="1">
    <source>
        <dbReference type="EMBL" id="CAI9095656.1"/>
    </source>
</evidence>
<evidence type="ECO:0000313" key="2">
    <source>
        <dbReference type="Proteomes" id="UP001161247"/>
    </source>
</evidence>
<name>A0AAV1CJX5_OLDCO</name>
<proteinExistence type="predicted"/>
<reference evidence="1" key="1">
    <citation type="submission" date="2023-03" db="EMBL/GenBank/DDBJ databases">
        <authorList>
            <person name="Julca I."/>
        </authorList>
    </citation>
    <scope>NUCLEOTIDE SEQUENCE</scope>
</reference>
<gene>
    <name evidence="1" type="ORF">OLC1_LOCUS6579</name>
</gene>
<organism evidence="1 2">
    <name type="scientific">Oldenlandia corymbosa var. corymbosa</name>
    <dbReference type="NCBI Taxonomy" id="529605"/>
    <lineage>
        <taxon>Eukaryota</taxon>
        <taxon>Viridiplantae</taxon>
        <taxon>Streptophyta</taxon>
        <taxon>Embryophyta</taxon>
        <taxon>Tracheophyta</taxon>
        <taxon>Spermatophyta</taxon>
        <taxon>Magnoliopsida</taxon>
        <taxon>eudicotyledons</taxon>
        <taxon>Gunneridae</taxon>
        <taxon>Pentapetalae</taxon>
        <taxon>asterids</taxon>
        <taxon>lamiids</taxon>
        <taxon>Gentianales</taxon>
        <taxon>Rubiaceae</taxon>
        <taxon>Rubioideae</taxon>
        <taxon>Spermacoceae</taxon>
        <taxon>Hedyotis-Oldenlandia complex</taxon>
        <taxon>Oldenlandia</taxon>
    </lineage>
</organism>
<protein>
    <submittedName>
        <fullName evidence="1">OLC1v1031653C4</fullName>
    </submittedName>
</protein>
<dbReference type="Proteomes" id="UP001161247">
    <property type="component" value="Chromosome 2"/>
</dbReference>
<dbReference type="EMBL" id="OX459119">
    <property type="protein sequence ID" value="CAI9095656.1"/>
    <property type="molecule type" value="Genomic_DNA"/>
</dbReference>
<dbReference type="PANTHER" id="PTHR36051">
    <property type="entry name" value="DYNAMIN"/>
    <property type="match status" value="1"/>
</dbReference>
<dbReference type="PANTHER" id="PTHR36051:SF2">
    <property type="entry name" value="DYNAMIN"/>
    <property type="match status" value="1"/>
</dbReference>
<keyword evidence="2" id="KW-1185">Reference proteome</keyword>
<sequence length="320" mass="34093">MDTSGSSRNNGGVIVTKERTMRLENPFSVKVGQVFTGFGIGCGIGIGVGRPINLAAIPMLNQVMGAARGATDAFSGVGRHVNSSLRKFGAKNIEAGIGCGVGFGHGFGVADSLTLHSCITGLAIKPGVVHQLQSCLMQTMANVIERLGMSPSLPAIQGVFPGGLSMGNEPSISSPVGTIASIAKKAPCNMPDGSHGEGTAILSHETVASRISPSASTYSSRTEKVVGTFLESSLLKEEEKEVNGLAEQLRSENNLLQMVLRHQRVIEELMEENKKLHKILVEDLKISPDRLQDTFSSSIDSKSPCTECFDCRRRRRRRAS</sequence>
<dbReference type="AlphaFoldDB" id="A0AAV1CJX5"/>
<accession>A0AAV1CJX5</accession>